<proteinExistence type="predicted"/>
<dbReference type="AlphaFoldDB" id="A0A182UNN4"/>
<protein>
    <submittedName>
        <fullName evidence="2">Uncharacterized protein</fullName>
    </submittedName>
</protein>
<accession>A0A182UNN4</accession>
<reference evidence="2" key="1">
    <citation type="submission" date="2020-05" db="UniProtKB">
        <authorList>
            <consortium name="EnsemblMetazoa"/>
        </authorList>
    </citation>
    <scope>IDENTIFICATION</scope>
    <source>
        <strain evidence="2">MAF</strain>
    </source>
</reference>
<evidence type="ECO:0000313" key="2">
    <source>
        <dbReference type="EnsemblMetazoa" id="AMEM001001-PA"/>
    </source>
</evidence>
<dbReference type="VEuPathDB" id="VectorBase:AMEM001001"/>
<feature type="region of interest" description="Disordered" evidence="1">
    <location>
        <begin position="80"/>
        <end position="99"/>
    </location>
</feature>
<dbReference type="Proteomes" id="UP000075903">
    <property type="component" value="Unassembled WGS sequence"/>
</dbReference>
<name>A0A182UNN4_ANOME</name>
<dbReference type="EnsemblMetazoa" id="AMEM001001-RA">
    <property type="protein sequence ID" value="AMEM001001-PA"/>
    <property type="gene ID" value="AMEM001001"/>
</dbReference>
<evidence type="ECO:0000256" key="1">
    <source>
        <dbReference type="SAM" id="MobiDB-lite"/>
    </source>
</evidence>
<sequence>MGDGRRQETRPGKGSILSRDCRAAVRTLEREATGRKFGTQILLAGRMGSSNAGREEERRDRVAENFPQARTLCSGEFPRRHSIGLAEEPDPSSLPRARNGKSYDRLGGAVGWVFFFQNRLTAPCCVALGLIWALSRVSRLLPRTDSSEI</sequence>
<evidence type="ECO:0000313" key="3">
    <source>
        <dbReference type="Proteomes" id="UP000075903"/>
    </source>
</evidence>
<keyword evidence="3" id="KW-1185">Reference proteome</keyword>
<organism evidence="2 3">
    <name type="scientific">Anopheles merus</name>
    <name type="common">Mosquito</name>
    <dbReference type="NCBI Taxonomy" id="30066"/>
    <lineage>
        <taxon>Eukaryota</taxon>
        <taxon>Metazoa</taxon>
        <taxon>Ecdysozoa</taxon>
        <taxon>Arthropoda</taxon>
        <taxon>Hexapoda</taxon>
        <taxon>Insecta</taxon>
        <taxon>Pterygota</taxon>
        <taxon>Neoptera</taxon>
        <taxon>Endopterygota</taxon>
        <taxon>Diptera</taxon>
        <taxon>Nematocera</taxon>
        <taxon>Culicoidea</taxon>
        <taxon>Culicidae</taxon>
        <taxon>Anophelinae</taxon>
        <taxon>Anopheles</taxon>
    </lineage>
</organism>